<dbReference type="AlphaFoldDB" id="A0A2U1S839"/>
<dbReference type="EMBL" id="MZGU01000004">
    <property type="protein sequence ID" value="PWB86260.1"/>
    <property type="molecule type" value="Genomic_DNA"/>
</dbReference>
<organism evidence="1 2">
    <name type="scientific">Methanobrevibacter woesei</name>
    <dbReference type="NCBI Taxonomy" id="190976"/>
    <lineage>
        <taxon>Archaea</taxon>
        <taxon>Methanobacteriati</taxon>
        <taxon>Methanobacteriota</taxon>
        <taxon>Methanomada group</taxon>
        <taxon>Methanobacteria</taxon>
        <taxon>Methanobacteriales</taxon>
        <taxon>Methanobacteriaceae</taxon>
        <taxon>Methanobrevibacter</taxon>
    </lineage>
</organism>
<dbReference type="InterPro" id="IPR003748">
    <property type="entry name" value="DUF169"/>
</dbReference>
<name>A0A2U1S839_9EURY</name>
<keyword evidence="2" id="KW-1185">Reference proteome</keyword>
<evidence type="ECO:0000313" key="2">
    <source>
        <dbReference type="Proteomes" id="UP000245577"/>
    </source>
</evidence>
<accession>A0A2U1S839</accession>
<protein>
    <recommendedName>
        <fullName evidence="3">DUF169 domain-containing protein</fullName>
    </recommendedName>
</protein>
<dbReference type="OrthoDB" id="89232at2157"/>
<dbReference type="PANTHER" id="PTHR37954:SF3">
    <property type="entry name" value="DUF169 DOMAIN-CONTAINING PROTEIN"/>
    <property type="match status" value="1"/>
</dbReference>
<dbReference type="RefSeq" id="WP_116669891.1">
    <property type="nucleotide sequence ID" value="NZ_MZGU01000004.1"/>
</dbReference>
<dbReference type="PANTHER" id="PTHR37954">
    <property type="entry name" value="BLL4979 PROTEIN"/>
    <property type="match status" value="1"/>
</dbReference>
<proteinExistence type="predicted"/>
<evidence type="ECO:0000313" key="1">
    <source>
        <dbReference type="EMBL" id="PWB86260.1"/>
    </source>
</evidence>
<gene>
    <name evidence="1" type="ORF">MBBWO_11140</name>
</gene>
<comment type="caution">
    <text evidence="1">The sequence shown here is derived from an EMBL/GenBank/DDBJ whole genome shotgun (WGS) entry which is preliminary data.</text>
</comment>
<sequence>MSNENLELNKEYANVFEENIKLTCSPVAIKLLKSEDEIPEGIERIGEKIRHCEMVRKASYGDTFYSTIDEHLCQGGAGAIGLREMPPKVASGEHYFNLGRFKTPEIAKSTTDALSVISEPQWGIAYAPLNEANFEPDVVIIISEPITAMKIAQTIVYNNGEKVRPNFAGIQSLCGDALANPYLEKSVNITMGCDGSRKAADIKDNELAIGISKDRLEEVIESLKAI</sequence>
<reference evidence="1 2" key="1">
    <citation type="submission" date="2017-03" db="EMBL/GenBank/DDBJ databases">
        <title>Genome sequence of Methanobrevibacter wosei.</title>
        <authorList>
            <person name="Poehlein A."/>
            <person name="Seedorf H."/>
            <person name="Daniel R."/>
        </authorList>
    </citation>
    <scope>NUCLEOTIDE SEQUENCE [LARGE SCALE GENOMIC DNA]</scope>
    <source>
        <strain evidence="1 2">DSM 11979</strain>
    </source>
</reference>
<evidence type="ECO:0008006" key="3">
    <source>
        <dbReference type="Google" id="ProtNLM"/>
    </source>
</evidence>
<dbReference type="Proteomes" id="UP000245577">
    <property type="component" value="Unassembled WGS sequence"/>
</dbReference>
<dbReference type="Pfam" id="PF02596">
    <property type="entry name" value="DUF169"/>
    <property type="match status" value="1"/>
</dbReference>